<comment type="caution">
    <text evidence="3">The sequence shown here is derived from an EMBL/GenBank/DDBJ whole genome shotgun (WGS) entry which is preliminary data.</text>
</comment>
<evidence type="ECO:0000313" key="4">
    <source>
        <dbReference type="Proteomes" id="UP001501510"/>
    </source>
</evidence>
<dbReference type="CDD" id="cd05237">
    <property type="entry name" value="UDP_invert_4-6DH_SDR_e"/>
    <property type="match status" value="1"/>
</dbReference>
<dbReference type="InterPro" id="IPR036291">
    <property type="entry name" value="NAD(P)-bd_dom_sf"/>
</dbReference>
<keyword evidence="4" id="KW-1185">Reference proteome</keyword>
<dbReference type="PANTHER" id="PTHR43318:SF1">
    <property type="entry name" value="POLYSACCHARIDE BIOSYNTHESIS PROTEIN EPSC-RELATED"/>
    <property type="match status" value="1"/>
</dbReference>
<organism evidence="3 4">
    <name type="scientific">Clostridium oceanicum</name>
    <dbReference type="NCBI Taxonomy" id="1543"/>
    <lineage>
        <taxon>Bacteria</taxon>
        <taxon>Bacillati</taxon>
        <taxon>Bacillota</taxon>
        <taxon>Clostridia</taxon>
        <taxon>Eubacteriales</taxon>
        <taxon>Clostridiaceae</taxon>
        <taxon>Clostridium</taxon>
    </lineage>
</organism>
<dbReference type="EMBL" id="BAAACG010000019">
    <property type="protein sequence ID" value="GAA0746459.1"/>
    <property type="molecule type" value="Genomic_DNA"/>
</dbReference>
<evidence type="ECO:0000256" key="1">
    <source>
        <dbReference type="ARBA" id="ARBA00007430"/>
    </source>
</evidence>
<dbReference type="InterPro" id="IPR003869">
    <property type="entry name" value="Polysac_CapD-like"/>
</dbReference>
<dbReference type="PANTHER" id="PTHR43318">
    <property type="entry name" value="UDP-N-ACETYLGLUCOSAMINE 4,6-DEHYDRATASE"/>
    <property type="match status" value="1"/>
</dbReference>
<evidence type="ECO:0000313" key="3">
    <source>
        <dbReference type="EMBL" id="GAA0746459.1"/>
    </source>
</evidence>
<dbReference type="Pfam" id="PF02719">
    <property type="entry name" value="Polysacc_synt_2"/>
    <property type="match status" value="1"/>
</dbReference>
<accession>A0ABN1JUJ2</accession>
<proteinExistence type="inferred from homology"/>
<feature type="domain" description="Polysaccharide biosynthesis protein CapD-like" evidence="2">
    <location>
        <begin position="45"/>
        <end position="327"/>
    </location>
</feature>
<dbReference type="Proteomes" id="UP001501510">
    <property type="component" value="Unassembled WGS sequence"/>
</dbReference>
<dbReference type="InterPro" id="IPR051203">
    <property type="entry name" value="Polysaccharide_Synthase-Rel"/>
</dbReference>
<comment type="similarity">
    <text evidence="1">Belongs to the polysaccharide synthase family.</text>
</comment>
<protein>
    <recommendedName>
        <fullName evidence="2">Polysaccharide biosynthesis protein CapD-like domain-containing protein</fullName>
    </recommendedName>
</protein>
<reference evidence="3 4" key="1">
    <citation type="journal article" date="2019" name="Int. J. Syst. Evol. Microbiol.">
        <title>The Global Catalogue of Microorganisms (GCM) 10K type strain sequencing project: providing services to taxonomists for standard genome sequencing and annotation.</title>
        <authorList>
            <consortium name="The Broad Institute Genomics Platform"/>
            <consortium name="The Broad Institute Genome Sequencing Center for Infectious Disease"/>
            <person name="Wu L."/>
            <person name="Ma J."/>
        </authorList>
    </citation>
    <scope>NUCLEOTIDE SEQUENCE [LARGE SCALE GENOMIC DNA]</scope>
    <source>
        <strain evidence="3 4">JCM 1407</strain>
    </source>
</reference>
<evidence type="ECO:0000259" key="2">
    <source>
        <dbReference type="Pfam" id="PF02719"/>
    </source>
</evidence>
<dbReference type="SUPFAM" id="SSF51735">
    <property type="entry name" value="NAD(P)-binding Rossmann-fold domains"/>
    <property type="match status" value="1"/>
</dbReference>
<gene>
    <name evidence="3" type="ORF">GCM10008906_34070</name>
</gene>
<dbReference type="Gene3D" id="3.40.50.720">
    <property type="entry name" value="NAD(P)-binding Rossmann-like Domain"/>
    <property type="match status" value="1"/>
</dbReference>
<name>A0ABN1JUJ2_9CLOT</name>
<sequence length="383" mass="43707">MEQSKNIRKYFLNKTRKVDFEDLLGREPVKLDMKSIGNYIQGRVVMVTGGGGSIGSELCRQIIKFKPKKLIVLDNYENNLYVLQQEFNRNGMYENIDYVIASVRDKCRLDLTFKKYRPELVFHAAAHKHVPLMEENPSEAIKNNVFGTLNVATCADKYKVKRFVMISTDKAVNPTNIMGATKRVCEMIIQSMDKRSETQFVAVRFGNVLGSNGSVVPLFIEQIKNGGPVTVTHKDINRFFMTIPEAAQLVLQAGVFAKGGEIFVLDMDKPVKIYDLARDLIRLSGYIPNKDIKIKFIGLRPGEKLYEEVLTEEEGLNQTAHKKIFVGKPTFDNFDTLMVKINEFKEIVKKEKREEIISKLEEMVPTYKRFKPAIDEVAATKCI</sequence>